<dbReference type="RefSeq" id="WP_158079590.1">
    <property type="nucleotide sequence ID" value="NZ_CP030241.1"/>
</dbReference>
<name>A0AAQ2T0W2_MORBO</name>
<evidence type="ECO:0000313" key="3">
    <source>
        <dbReference type="EMBL" id="UZA52908.1"/>
    </source>
</evidence>
<dbReference type="AlphaFoldDB" id="A0AAQ2T0W2"/>
<keyword evidence="5" id="KW-1185">Reference proteome</keyword>
<organism evidence="3 4">
    <name type="scientific">Moraxella bovis</name>
    <dbReference type="NCBI Taxonomy" id="476"/>
    <lineage>
        <taxon>Bacteria</taxon>
        <taxon>Pseudomonadati</taxon>
        <taxon>Pseudomonadota</taxon>
        <taxon>Gammaproteobacteria</taxon>
        <taxon>Moraxellales</taxon>
        <taxon>Moraxellaceae</taxon>
        <taxon>Moraxella</taxon>
    </lineage>
</organism>
<sequence>MSGTENLRATFTLHPHGIILSHRPHHIKDIYENQQQTPTKTTDRTGQYRHHGMGQ</sequence>
<protein>
    <submittedName>
        <fullName evidence="3">Uncharacterized protein</fullName>
    </submittedName>
</protein>
<evidence type="ECO:0000313" key="5">
    <source>
        <dbReference type="Proteomes" id="UP001163632"/>
    </source>
</evidence>
<dbReference type="Proteomes" id="UP001163283">
    <property type="component" value="Chromosome"/>
</dbReference>
<evidence type="ECO:0000313" key="2">
    <source>
        <dbReference type="EMBL" id="UZA04455.1"/>
    </source>
</evidence>
<dbReference type="GeneID" id="77188668"/>
<feature type="region of interest" description="Disordered" evidence="1">
    <location>
        <begin position="32"/>
        <end position="55"/>
    </location>
</feature>
<dbReference type="EMBL" id="CP087781">
    <property type="protein sequence ID" value="UZA52908.1"/>
    <property type="molecule type" value="Genomic_DNA"/>
</dbReference>
<reference evidence="3 4" key="1">
    <citation type="journal article" date="2022" name="BMC Microbiol.">
        <title>Whole genome sequencing of Moraxella bovis strains from North America reveals two genotypes with different genetic determinants.</title>
        <authorList>
            <person name="Wynn E.L."/>
            <person name="Hille M.M."/>
            <person name="Loy J.D."/>
            <person name="Schuller G."/>
            <person name="Kuhn K.L."/>
            <person name="Dickey A.M."/>
            <person name="Bono J.L."/>
            <person name="Clawson M.L."/>
        </authorList>
    </citation>
    <scope>NUCLEOTIDE SEQUENCE [LARGE SCALE GENOMIC DNA]</scope>
    <source>
        <strain evidence="2">SAM102599</strain>
        <strain evidence="3 4">SAM57978</strain>
    </source>
</reference>
<evidence type="ECO:0000256" key="1">
    <source>
        <dbReference type="SAM" id="MobiDB-lite"/>
    </source>
</evidence>
<proteinExistence type="predicted"/>
<gene>
    <name evidence="2" type="ORF">LP092_06930</name>
    <name evidence="3" type="ORF">LP129_07240</name>
</gene>
<dbReference type="EMBL" id="CP087830">
    <property type="protein sequence ID" value="UZA04455.1"/>
    <property type="molecule type" value="Genomic_DNA"/>
</dbReference>
<dbReference type="Proteomes" id="UP001163632">
    <property type="component" value="Chromosome"/>
</dbReference>
<evidence type="ECO:0000313" key="4">
    <source>
        <dbReference type="Proteomes" id="UP001163283"/>
    </source>
</evidence>
<accession>A0AAQ2T0W2</accession>